<dbReference type="Proteomes" id="UP001642540">
    <property type="component" value="Unassembled WGS sequence"/>
</dbReference>
<sequence>MDVTGNYEGDFRQDQFWQTSVVSSEGYNFITCYSTDRLKFSYYFEPFQIELWIALLVYLPILSVLTHLLLIIKKCNKSDFNAYFFAYSSMIEYGYYVPDYLFRMDSMRIVLGLWLLISCIFTNAYKGLAITGVTAPPEKTSVKTIAELVDDNFEFLDYNSSDPNTALLRFKIYTPLTVEYIDAWKRGDSSDYDYPVPPLEVDSSVYFPFVVESYNEFWKLTSKMDDCIMKMNANLYPLGRFQKSDWPHMRACRLYSTLSSHIRYFVPKREVEPPQFSRSYEIAIERELVKGDGQNVYIDYEEKLKREHDYLTGHYHHKTFFIGNQSFLKDWTVWQFDNGRGSRLPAIFQLLMQNGIYKQLESFYKKIEFFGVRNECTRIQAFKKKYERVKKLNLKSNVQTVFYMFLSGILISILWLGVEKINHFSGGVVTYFGFRWRNHLP</sequence>
<dbReference type="EMBL" id="CAXLJM020000164">
    <property type="protein sequence ID" value="CAL8146268.1"/>
    <property type="molecule type" value="Genomic_DNA"/>
</dbReference>
<dbReference type="InterPro" id="IPR052192">
    <property type="entry name" value="Insect_Ionotropic_Sensory_Rcpt"/>
</dbReference>
<feature type="transmembrane region" description="Helical" evidence="8">
    <location>
        <begin position="109"/>
        <end position="125"/>
    </location>
</feature>
<dbReference type="PANTHER" id="PTHR42643">
    <property type="entry name" value="IONOTROPIC RECEPTOR 20A-RELATED"/>
    <property type="match status" value="1"/>
</dbReference>
<evidence type="ECO:0000256" key="1">
    <source>
        <dbReference type="ARBA" id="ARBA00004651"/>
    </source>
</evidence>
<evidence type="ECO:0000256" key="4">
    <source>
        <dbReference type="ARBA" id="ARBA00022989"/>
    </source>
</evidence>
<evidence type="ECO:0000256" key="8">
    <source>
        <dbReference type="SAM" id="Phobius"/>
    </source>
</evidence>
<protein>
    <submittedName>
        <fullName evidence="9">Uncharacterized protein</fullName>
    </submittedName>
</protein>
<keyword evidence="6" id="KW-0675">Receptor</keyword>
<keyword evidence="2" id="KW-1003">Cell membrane</keyword>
<evidence type="ECO:0000256" key="5">
    <source>
        <dbReference type="ARBA" id="ARBA00023136"/>
    </source>
</evidence>
<comment type="subcellular location">
    <subcellularLocation>
        <location evidence="1">Cell membrane</location>
        <topology evidence="1">Multi-pass membrane protein</topology>
    </subcellularLocation>
</comment>
<name>A0ABP1S861_9HEXA</name>
<feature type="transmembrane region" description="Helical" evidence="8">
    <location>
        <begin position="51"/>
        <end position="71"/>
    </location>
</feature>
<proteinExistence type="predicted"/>
<feature type="transmembrane region" description="Helical" evidence="8">
    <location>
        <begin position="400"/>
        <end position="418"/>
    </location>
</feature>
<reference evidence="9 10" key="1">
    <citation type="submission" date="2024-08" db="EMBL/GenBank/DDBJ databases">
        <authorList>
            <person name="Cucini C."/>
            <person name="Frati F."/>
        </authorList>
    </citation>
    <scope>NUCLEOTIDE SEQUENCE [LARGE SCALE GENOMIC DNA]</scope>
</reference>
<evidence type="ECO:0000256" key="6">
    <source>
        <dbReference type="ARBA" id="ARBA00023170"/>
    </source>
</evidence>
<keyword evidence="3 8" id="KW-0812">Transmembrane</keyword>
<accession>A0ABP1S861</accession>
<keyword evidence="7" id="KW-0325">Glycoprotein</keyword>
<evidence type="ECO:0000256" key="3">
    <source>
        <dbReference type="ARBA" id="ARBA00022692"/>
    </source>
</evidence>
<evidence type="ECO:0000313" key="10">
    <source>
        <dbReference type="Proteomes" id="UP001642540"/>
    </source>
</evidence>
<keyword evidence="5 8" id="KW-0472">Membrane</keyword>
<feature type="transmembrane region" description="Helical" evidence="8">
    <location>
        <begin position="80"/>
        <end position="97"/>
    </location>
</feature>
<evidence type="ECO:0000256" key="2">
    <source>
        <dbReference type="ARBA" id="ARBA00022475"/>
    </source>
</evidence>
<comment type="caution">
    <text evidence="9">The sequence shown here is derived from an EMBL/GenBank/DDBJ whole genome shotgun (WGS) entry which is preliminary data.</text>
</comment>
<keyword evidence="4 8" id="KW-1133">Transmembrane helix</keyword>
<keyword evidence="10" id="KW-1185">Reference proteome</keyword>
<organism evidence="9 10">
    <name type="scientific">Orchesella dallaii</name>
    <dbReference type="NCBI Taxonomy" id="48710"/>
    <lineage>
        <taxon>Eukaryota</taxon>
        <taxon>Metazoa</taxon>
        <taxon>Ecdysozoa</taxon>
        <taxon>Arthropoda</taxon>
        <taxon>Hexapoda</taxon>
        <taxon>Collembola</taxon>
        <taxon>Entomobryomorpha</taxon>
        <taxon>Entomobryoidea</taxon>
        <taxon>Orchesellidae</taxon>
        <taxon>Orchesellinae</taxon>
        <taxon>Orchesella</taxon>
    </lineage>
</organism>
<dbReference type="PANTHER" id="PTHR42643:SF35">
    <property type="entry name" value="IONOTROPIC RECEPTOR 68A, ISOFORM A"/>
    <property type="match status" value="1"/>
</dbReference>
<gene>
    <name evidence="9" type="ORF">ODALV1_LOCUS30760</name>
</gene>
<evidence type="ECO:0000256" key="7">
    <source>
        <dbReference type="ARBA" id="ARBA00023180"/>
    </source>
</evidence>
<evidence type="ECO:0000313" key="9">
    <source>
        <dbReference type="EMBL" id="CAL8146268.1"/>
    </source>
</evidence>
<dbReference type="Gene3D" id="1.10.287.70">
    <property type="match status" value="1"/>
</dbReference>